<feature type="transmembrane region" description="Helical" evidence="1">
    <location>
        <begin position="35"/>
        <end position="56"/>
    </location>
</feature>
<reference evidence="2 3" key="1">
    <citation type="submission" date="2023-08" db="EMBL/GenBank/DDBJ databases">
        <title>Complete Genome and Methylome dissection of Serratia fonticola NEB369.</title>
        <authorList>
            <person name="Fomenkov A."/>
            <person name="Roberts R.D."/>
        </authorList>
    </citation>
    <scope>NUCLEOTIDE SEQUENCE [LARGE SCALE GENOMIC DNA]</scope>
    <source>
        <strain evidence="2 3">NEB369</strain>
    </source>
</reference>
<dbReference type="RefSeq" id="WP_309204813.1">
    <property type="nucleotide sequence ID" value="NZ_CP133586.1"/>
</dbReference>
<protein>
    <submittedName>
        <fullName evidence="2">Uncharacterized protein</fullName>
    </submittedName>
</protein>
<evidence type="ECO:0000313" key="2">
    <source>
        <dbReference type="EMBL" id="WMT12551.1"/>
    </source>
</evidence>
<keyword evidence="1" id="KW-0472">Membrane</keyword>
<proteinExistence type="predicted"/>
<gene>
    <name evidence="2" type="ORF">RFB13_14875</name>
</gene>
<evidence type="ECO:0000256" key="1">
    <source>
        <dbReference type="SAM" id="Phobius"/>
    </source>
</evidence>
<organism evidence="2 3">
    <name type="scientific">Serratia fonticola</name>
    <dbReference type="NCBI Taxonomy" id="47917"/>
    <lineage>
        <taxon>Bacteria</taxon>
        <taxon>Pseudomonadati</taxon>
        <taxon>Pseudomonadota</taxon>
        <taxon>Gammaproteobacteria</taxon>
        <taxon>Enterobacterales</taxon>
        <taxon>Yersiniaceae</taxon>
        <taxon>Serratia</taxon>
    </lineage>
</organism>
<evidence type="ECO:0000313" key="3">
    <source>
        <dbReference type="Proteomes" id="UP001235341"/>
    </source>
</evidence>
<keyword evidence="1" id="KW-1133">Transmembrane helix</keyword>
<name>A0ABY9PGL1_SERFO</name>
<dbReference type="Proteomes" id="UP001235341">
    <property type="component" value="Chromosome"/>
</dbReference>
<dbReference type="EMBL" id="CP133586">
    <property type="protein sequence ID" value="WMT12551.1"/>
    <property type="molecule type" value="Genomic_DNA"/>
</dbReference>
<keyword evidence="1" id="KW-0812">Transmembrane</keyword>
<keyword evidence="3" id="KW-1185">Reference proteome</keyword>
<sequence>MRLYFSVLLILAIFAAVYGYVVPALISASFTPAVLFGFLLGSAFPVVIIYLAYRLLYLPITRKLKR</sequence>
<accession>A0ABY9PGL1</accession>